<feature type="domain" description="FAD-binding" evidence="5">
    <location>
        <begin position="209"/>
        <end position="411"/>
    </location>
</feature>
<keyword evidence="2" id="KW-0285">Flavoprotein</keyword>
<keyword evidence="8" id="KW-1185">Reference proteome</keyword>
<dbReference type="PANTHER" id="PTHR43004:SF16">
    <property type="entry name" value="PHENOL 2-MONOOXYGENASE FSQG"/>
    <property type="match status" value="1"/>
</dbReference>
<dbReference type="InterPro" id="IPR036249">
    <property type="entry name" value="Thioredoxin-like_sf"/>
</dbReference>
<gene>
    <name evidence="7" type="ORF">ACHE_80119A</name>
</gene>
<name>A0A7R7VWR7_ASPCH</name>
<dbReference type="Pfam" id="PF01494">
    <property type="entry name" value="FAD_binding_3"/>
    <property type="match status" value="2"/>
</dbReference>
<dbReference type="SUPFAM" id="SSF52833">
    <property type="entry name" value="Thioredoxin-like"/>
    <property type="match status" value="1"/>
</dbReference>
<dbReference type="InterPro" id="IPR036188">
    <property type="entry name" value="FAD/NAD-bd_sf"/>
</dbReference>
<evidence type="ECO:0000313" key="7">
    <source>
        <dbReference type="EMBL" id="BCR92219.1"/>
    </source>
</evidence>
<keyword evidence="3" id="KW-0274">FAD</keyword>
<dbReference type="EMBL" id="AP024423">
    <property type="protein sequence ID" value="BCR92219.1"/>
    <property type="molecule type" value="Genomic_DNA"/>
</dbReference>
<evidence type="ECO:0000256" key="3">
    <source>
        <dbReference type="ARBA" id="ARBA00022827"/>
    </source>
</evidence>
<organism evidence="7 8">
    <name type="scientific">Aspergillus chevalieri</name>
    <name type="common">Eurotium chevalieri</name>
    <dbReference type="NCBI Taxonomy" id="182096"/>
    <lineage>
        <taxon>Eukaryota</taxon>
        <taxon>Fungi</taxon>
        <taxon>Dikarya</taxon>
        <taxon>Ascomycota</taxon>
        <taxon>Pezizomycotina</taxon>
        <taxon>Eurotiomycetes</taxon>
        <taxon>Eurotiomycetidae</taxon>
        <taxon>Eurotiales</taxon>
        <taxon>Aspergillaceae</taxon>
        <taxon>Aspergillus</taxon>
        <taxon>Aspergillus subgen. Aspergillus</taxon>
    </lineage>
</organism>
<dbReference type="SUPFAM" id="SSF51905">
    <property type="entry name" value="FAD/NAD(P)-binding domain"/>
    <property type="match status" value="1"/>
</dbReference>
<dbReference type="PANTHER" id="PTHR43004">
    <property type="entry name" value="TRK SYSTEM POTASSIUM UPTAKE PROTEIN"/>
    <property type="match status" value="1"/>
</dbReference>
<dbReference type="Gene3D" id="3.40.30.20">
    <property type="match status" value="1"/>
</dbReference>
<feature type="domain" description="Phenol hydroxylase-like C-terminal dimerisation" evidence="6">
    <location>
        <begin position="450"/>
        <end position="639"/>
    </location>
</feature>
<dbReference type="InterPro" id="IPR012941">
    <property type="entry name" value="Phe_hydrox_C_dim_dom"/>
</dbReference>
<dbReference type="KEGG" id="ache:ACHE_80119A"/>
<dbReference type="RefSeq" id="XP_043140732.1">
    <property type="nucleotide sequence ID" value="XM_043283455.1"/>
</dbReference>
<evidence type="ECO:0000256" key="2">
    <source>
        <dbReference type="ARBA" id="ARBA00022630"/>
    </source>
</evidence>
<dbReference type="Gene3D" id="3.30.9.10">
    <property type="entry name" value="D-Amino Acid Oxidase, subunit A, domain 2"/>
    <property type="match status" value="1"/>
</dbReference>
<dbReference type="Gene3D" id="3.50.50.60">
    <property type="entry name" value="FAD/NAD(P)-binding domain"/>
    <property type="match status" value="1"/>
</dbReference>
<evidence type="ECO:0008006" key="9">
    <source>
        <dbReference type="Google" id="ProtNLM"/>
    </source>
</evidence>
<reference evidence="7" key="2">
    <citation type="submission" date="2021-02" db="EMBL/GenBank/DDBJ databases">
        <title>Aspergillus chevalieri M1 genome sequence.</title>
        <authorList>
            <person name="Kadooka C."/>
            <person name="Mori K."/>
            <person name="Futagami T."/>
        </authorList>
    </citation>
    <scope>NUCLEOTIDE SEQUENCE</scope>
    <source>
        <strain evidence="7">M1</strain>
    </source>
</reference>
<dbReference type="CDD" id="cd02979">
    <property type="entry name" value="PHOX_C"/>
    <property type="match status" value="1"/>
</dbReference>
<comment type="similarity">
    <text evidence="1">Belongs to the PheA/TfdB FAD monooxygenase family.</text>
</comment>
<evidence type="ECO:0000259" key="6">
    <source>
        <dbReference type="Pfam" id="PF07976"/>
    </source>
</evidence>
<evidence type="ECO:0000259" key="5">
    <source>
        <dbReference type="Pfam" id="PF01494"/>
    </source>
</evidence>
<dbReference type="GO" id="GO:0071949">
    <property type="term" value="F:FAD binding"/>
    <property type="evidence" value="ECO:0007669"/>
    <property type="project" value="InterPro"/>
</dbReference>
<evidence type="ECO:0000256" key="4">
    <source>
        <dbReference type="ARBA" id="ARBA00023002"/>
    </source>
</evidence>
<protein>
    <recommendedName>
        <fullName evidence="9">Phenol 2-monooxygenase</fullName>
    </recommendedName>
</protein>
<dbReference type="Proteomes" id="UP000637239">
    <property type="component" value="Chromosome 8"/>
</dbReference>
<dbReference type="AlphaFoldDB" id="A0A7R7VWR7"/>
<dbReference type="InterPro" id="IPR038220">
    <property type="entry name" value="PHOX_C_sf"/>
</dbReference>
<dbReference type="SUPFAM" id="SSF54373">
    <property type="entry name" value="FAD-linked reductases, C-terminal domain"/>
    <property type="match status" value="1"/>
</dbReference>
<evidence type="ECO:0000256" key="1">
    <source>
        <dbReference type="ARBA" id="ARBA00007801"/>
    </source>
</evidence>
<accession>A0A7R7VWR7</accession>
<dbReference type="GO" id="GO:0016709">
    <property type="term" value="F:oxidoreductase activity, acting on paired donors, with incorporation or reduction of molecular oxygen, NAD(P)H as one donor, and incorporation of one atom of oxygen"/>
    <property type="evidence" value="ECO:0007669"/>
    <property type="project" value="UniProtKB-ARBA"/>
</dbReference>
<dbReference type="Pfam" id="PF07976">
    <property type="entry name" value="Phe_hydrox_dim"/>
    <property type="match status" value="1"/>
</dbReference>
<evidence type="ECO:0000313" key="8">
    <source>
        <dbReference type="Proteomes" id="UP000637239"/>
    </source>
</evidence>
<keyword evidence="4" id="KW-0560">Oxidoreductase</keyword>
<proteinExistence type="inferred from homology"/>
<feature type="domain" description="FAD-binding" evidence="5">
    <location>
        <begin position="8"/>
        <end position="144"/>
    </location>
</feature>
<sequence>MVSNERQVDVLIIGAGPMGLMTALWMAELGVDTCIIDDKGTRALNGRADGFHVRTAEIWDSFGIHGVLQKFGVRFDEWCLWAPGDDGRLSRQQRQSMMGLDISRMSTCTMHQGNTEATLIDAIRQRSGPEVERGVVPSSMELDESLVDDPEAYPVKLQLRHQRREDLAVWRTNSHSIRPGGVIQEETGKIQGVISSSFATKNDTIPSVSSEEGSTTTIQAKYVVGSDGAHSWVRRQLGFPMEGTSTDAIWGVIDAVFITDFPDFRKHCTILTRHGSILSVPREDGMTRLYVQLPASFSNASVTDSTMGTQIVAVARKSLFPHTLTYSYCDWWTIYRVGQRVATSFAHQNRIFLGGDAVHTHTPKCGQGMNVSMQDAFNLGWKLAGVIKGQLHRSVLQTYQSERRPVAQDLINIDTSLASVLASETMSDPVGVGQVYGRLRNYASGADICYPASALVASGTRAKQHLASRLKLGMRFPSHPVINHSSAVPIESQSLLQSDGRWRVLVFAGDVTNPTQLERVNRLGAFISQLMTQFRSIHQGQPFVENLIFYYNRLDQVEVGDFHHTFFPLDPSRGYNYNLIFADPPASLSRGRPESAHVQYGISSGRGCMVAIRPDQCVGWIGDLEDEQELQRYFAGFMRELLFDIVTVIETCEVIQLAACLLPAS</sequence>
<reference evidence="7" key="1">
    <citation type="submission" date="2021-01" db="EMBL/GenBank/DDBJ databases">
        <authorList>
            <consortium name="Aspergillus chevalieri M1 genome sequencing consortium"/>
            <person name="Kazuki M."/>
            <person name="Futagami T."/>
        </authorList>
    </citation>
    <scope>NUCLEOTIDE SEQUENCE</scope>
    <source>
        <strain evidence="7">M1</strain>
    </source>
</reference>
<dbReference type="PRINTS" id="PR00420">
    <property type="entry name" value="RNGMNOXGNASE"/>
</dbReference>
<dbReference type="GeneID" id="66986568"/>
<dbReference type="InterPro" id="IPR002938">
    <property type="entry name" value="FAD-bd"/>
</dbReference>
<dbReference type="InterPro" id="IPR050641">
    <property type="entry name" value="RIFMO-like"/>
</dbReference>